<dbReference type="InterPro" id="IPR017088">
    <property type="entry name" value="Wax_synthase_Magnoliopsida"/>
</dbReference>
<keyword evidence="6 10" id="KW-1133">Transmembrane helix</keyword>
<gene>
    <name evidence="12" type="ORF">CITCOLO1_LOCUS1162</name>
</gene>
<accession>A0ABP0XNU8</accession>
<protein>
    <recommendedName>
        <fullName evidence="11">Wax synthase domain-containing protein</fullName>
    </recommendedName>
</protein>
<evidence type="ECO:0000256" key="4">
    <source>
        <dbReference type="ARBA" id="ARBA00022679"/>
    </source>
</evidence>
<keyword evidence="13" id="KW-1185">Reference proteome</keyword>
<comment type="pathway">
    <text evidence="2">Secondary metabolite biosynthesis.</text>
</comment>
<feature type="transmembrane region" description="Helical" evidence="10">
    <location>
        <begin position="263"/>
        <end position="281"/>
    </location>
</feature>
<comment type="similarity">
    <text evidence="3">Belongs to the wax synthase family.</text>
</comment>
<keyword evidence="5 10" id="KW-0812">Transmembrane</keyword>
<evidence type="ECO:0000256" key="6">
    <source>
        <dbReference type="ARBA" id="ARBA00022989"/>
    </source>
</evidence>
<reference evidence="12 13" key="1">
    <citation type="submission" date="2024-03" db="EMBL/GenBank/DDBJ databases">
        <authorList>
            <person name="Gkanogiannis A."/>
            <person name="Becerra Lopez-Lavalle L."/>
        </authorList>
    </citation>
    <scope>NUCLEOTIDE SEQUENCE [LARGE SCALE GENOMIC DNA]</scope>
</reference>
<feature type="transmembrane region" description="Helical" evidence="10">
    <location>
        <begin position="293"/>
        <end position="315"/>
    </location>
</feature>
<keyword evidence="8 10" id="KW-0472">Membrane</keyword>
<evidence type="ECO:0000256" key="10">
    <source>
        <dbReference type="SAM" id="Phobius"/>
    </source>
</evidence>
<evidence type="ECO:0000256" key="1">
    <source>
        <dbReference type="ARBA" id="ARBA00004141"/>
    </source>
</evidence>
<evidence type="ECO:0000259" key="11">
    <source>
        <dbReference type="Pfam" id="PF13813"/>
    </source>
</evidence>
<dbReference type="InterPro" id="IPR044851">
    <property type="entry name" value="Wax_synthase"/>
</dbReference>
<name>A0ABP0XNU8_9ROSI</name>
<dbReference type="Pfam" id="PF13813">
    <property type="entry name" value="MBOAT_2"/>
    <property type="match status" value="1"/>
</dbReference>
<dbReference type="PANTHER" id="PTHR31595:SF57">
    <property type="entry name" value="OS04G0481900 PROTEIN"/>
    <property type="match status" value="1"/>
</dbReference>
<feature type="transmembrane region" description="Helical" evidence="10">
    <location>
        <begin position="33"/>
        <end position="52"/>
    </location>
</feature>
<comment type="subcellular location">
    <subcellularLocation>
        <location evidence="1">Membrane</location>
        <topology evidence="1">Multi-pass membrane protein</topology>
    </subcellularLocation>
</comment>
<feature type="domain" description="Wax synthase" evidence="11">
    <location>
        <begin position="188"/>
        <end position="272"/>
    </location>
</feature>
<feature type="transmembrane region" description="Helical" evidence="10">
    <location>
        <begin position="156"/>
        <end position="180"/>
    </location>
</feature>
<keyword evidence="9" id="KW-0012">Acyltransferase</keyword>
<dbReference type="EMBL" id="OZ021735">
    <property type="protein sequence ID" value="CAK9309579.1"/>
    <property type="molecule type" value="Genomic_DNA"/>
</dbReference>
<keyword evidence="7" id="KW-0443">Lipid metabolism</keyword>
<organism evidence="12 13">
    <name type="scientific">Citrullus colocynthis</name>
    <name type="common">colocynth</name>
    <dbReference type="NCBI Taxonomy" id="252529"/>
    <lineage>
        <taxon>Eukaryota</taxon>
        <taxon>Viridiplantae</taxon>
        <taxon>Streptophyta</taxon>
        <taxon>Embryophyta</taxon>
        <taxon>Tracheophyta</taxon>
        <taxon>Spermatophyta</taxon>
        <taxon>Magnoliopsida</taxon>
        <taxon>eudicotyledons</taxon>
        <taxon>Gunneridae</taxon>
        <taxon>Pentapetalae</taxon>
        <taxon>rosids</taxon>
        <taxon>fabids</taxon>
        <taxon>Cucurbitales</taxon>
        <taxon>Cucurbitaceae</taxon>
        <taxon>Benincaseae</taxon>
        <taxon>Citrullus</taxon>
    </lineage>
</organism>
<feature type="transmembrane region" description="Helical" evidence="10">
    <location>
        <begin position="237"/>
        <end position="257"/>
    </location>
</feature>
<evidence type="ECO:0000256" key="5">
    <source>
        <dbReference type="ARBA" id="ARBA00022692"/>
    </source>
</evidence>
<feature type="transmembrane region" description="Helical" evidence="10">
    <location>
        <begin position="205"/>
        <end position="225"/>
    </location>
</feature>
<proteinExistence type="inferred from homology"/>
<evidence type="ECO:0000313" key="12">
    <source>
        <dbReference type="EMBL" id="CAK9309579.1"/>
    </source>
</evidence>
<feature type="transmembrane region" description="Helical" evidence="10">
    <location>
        <begin position="6"/>
        <end position="26"/>
    </location>
</feature>
<sequence>MAADDLSALLKISLSLLASLLYSYFISSKLRKGLPRLLSLLPILSLFTLLPLRVSSVLLSGIVASFITWLASFKLLLFSFDSGPLVSHPPFSFPLFASLTCFPIRIKQNQPNPVPQNPQKPIDSPKVPLNLPAKVFLFAVLVAAEESLPPYLKLCYNCVSLYFLIDVIVCFFNTIMRWVFGIELEPPSNEPYLSTSLQDFWGRRWNLLVSNILRLTVFLPVRTAVIGVAGRRRSAAVAVFAVFLVSGLMHELLFYYVNRAVPSWEVTGFFVLQGVCVLVEFQLKTAVGKKFRVHWAVSLPITMGFMVITASWLFFPPVLRNGTVAGITSECKAALELANGLVMSVLKRPS</sequence>
<evidence type="ECO:0000313" key="13">
    <source>
        <dbReference type="Proteomes" id="UP001642487"/>
    </source>
</evidence>
<dbReference type="Proteomes" id="UP001642487">
    <property type="component" value="Chromosome 1"/>
</dbReference>
<evidence type="ECO:0000256" key="2">
    <source>
        <dbReference type="ARBA" id="ARBA00005179"/>
    </source>
</evidence>
<dbReference type="InterPro" id="IPR032805">
    <property type="entry name" value="Wax_synthase_dom"/>
</dbReference>
<evidence type="ECO:0000256" key="8">
    <source>
        <dbReference type="ARBA" id="ARBA00023136"/>
    </source>
</evidence>
<dbReference type="PANTHER" id="PTHR31595">
    <property type="entry name" value="LONG-CHAIN-ALCOHOL O-FATTY-ACYLTRANSFERASE 3-RELATED"/>
    <property type="match status" value="1"/>
</dbReference>
<keyword evidence="4" id="KW-0808">Transferase</keyword>
<evidence type="ECO:0000256" key="9">
    <source>
        <dbReference type="ARBA" id="ARBA00023315"/>
    </source>
</evidence>
<evidence type="ECO:0000256" key="7">
    <source>
        <dbReference type="ARBA" id="ARBA00023098"/>
    </source>
</evidence>
<dbReference type="PIRSF" id="PIRSF037006">
    <property type="entry name" value="Wax_synthase"/>
    <property type="match status" value="1"/>
</dbReference>
<evidence type="ECO:0000256" key="3">
    <source>
        <dbReference type="ARBA" id="ARBA00007282"/>
    </source>
</evidence>